<keyword evidence="3" id="KW-1185">Reference proteome</keyword>
<dbReference type="NCBIfam" id="TIGR03519">
    <property type="entry name" value="T9SS_PorP_fam"/>
    <property type="match status" value="1"/>
</dbReference>
<dbReference type="RefSeq" id="WP_169532537.1">
    <property type="nucleotide sequence ID" value="NZ_JABBGH010000003.1"/>
</dbReference>
<dbReference type="Pfam" id="PF11751">
    <property type="entry name" value="PorP_SprF"/>
    <property type="match status" value="1"/>
</dbReference>
<name>A0A7Y0FNX4_9BACT</name>
<feature type="chain" id="PRO_5031169446" evidence="1">
    <location>
        <begin position="18"/>
        <end position="338"/>
    </location>
</feature>
<proteinExistence type="predicted"/>
<sequence length="338" mass="36466">MKLPLLALTLLATAAHAQDVYFSQPYANRQQANPAWAGLVDDYSATLSFRDQLPQFAGSFITTQLAADWRLPQPGLHHALGVVITRDQAGTAGYTRLEASAQYAYHTRLTRELALSGGATVGYGRQRVGYGNLTFGDQLAADGTLTGPTAESLSDFPAANYLTLGVGAVLYTQQFWLSVSGHHLNRPDLGFQTQAQLPARLAVSGGFKVYLRPPESHGRVETHEISFTPVAGYSQQGGSRRTEAGVYFLAQPITLGAVYRNLTGFETSGTQHVLAAVAGVAVGDLRIGYSYDVGLSRLAQDLGGAHEITLTLRAFDRLESAYRKLKRRNYPAAPCPSF</sequence>
<evidence type="ECO:0000256" key="1">
    <source>
        <dbReference type="SAM" id="SignalP"/>
    </source>
</evidence>
<evidence type="ECO:0000313" key="3">
    <source>
        <dbReference type="Proteomes" id="UP000559626"/>
    </source>
</evidence>
<dbReference type="InterPro" id="IPR019861">
    <property type="entry name" value="PorP/SprF_Bacteroidetes"/>
</dbReference>
<dbReference type="Proteomes" id="UP000559626">
    <property type="component" value="Unassembled WGS sequence"/>
</dbReference>
<gene>
    <name evidence="2" type="ORF">HHL22_16585</name>
</gene>
<accession>A0A7Y0FNX4</accession>
<protein>
    <submittedName>
        <fullName evidence="2">PorP/SprF family type IX secretion system membrane protein</fullName>
    </submittedName>
</protein>
<comment type="caution">
    <text evidence="2">The sequence shown here is derived from an EMBL/GenBank/DDBJ whole genome shotgun (WGS) entry which is preliminary data.</text>
</comment>
<dbReference type="EMBL" id="JABBGH010000003">
    <property type="protein sequence ID" value="NML66824.1"/>
    <property type="molecule type" value="Genomic_DNA"/>
</dbReference>
<keyword evidence="1" id="KW-0732">Signal</keyword>
<dbReference type="AlphaFoldDB" id="A0A7Y0FNX4"/>
<reference evidence="2 3" key="1">
    <citation type="submission" date="2020-04" db="EMBL/GenBank/DDBJ databases">
        <title>Hymenobacter polaris sp. nov., isolated from Arctic soil.</title>
        <authorList>
            <person name="Dahal R.H."/>
        </authorList>
    </citation>
    <scope>NUCLEOTIDE SEQUENCE [LARGE SCALE GENOMIC DNA]</scope>
    <source>
        <strain evidence="2 3">RP-2-7</strain>
    </source>
</reference>
<feature type="signal peptide" evidence="1">
    <location>
        <begin position="1"/>
        <end position="17"/>
    </location>
</feature>
<organism evidence="2 3">
    <name type="scientific">Hymenobacter polaris</name>
    <dbReference type="NCBI Taxonomy" id="2682546"/>
    <lineage>
        <taxon>Bacteria</taxon>
        <taxon>Pseudomonadati</taxon>
        <taxon>Bacteroidota</taxon>
        <taxon>Cytophagia</taxon>
        <taxon>Cytophagales</taxon>
        <taxon>Hymenobacteraceae</taxon>
        <taxon>Hymenobacter</taxon>
    </lineage>
</organism>
<evidence type="ECO:0000313" key="2">
    <source>
        <dbReference type="EMBL" id="NML66824.1"/>
    </source>
</evidence>